<dbReference type="PANTHER" id="PTHR42834:SF1">
    <property type="entry name" value="ENDONUCLEASE_EXONUCLEASE_PHOSPHATASE FAMILY PROTEIN (AFU_ORTHOLOGUE AFUA_3G09210)"/>
    <property type="match status" value="1"/>
</dbReference>
<feature type="signal peptide" evidence="1">
    <location>
        <begin position="1"/>
        <end position="16"/>
    </location>
</feature>
<evidence type="ECO:0000313" key="6">
    <source>
        <dbReference type="Proteomes" id="UP000472839"/>
    </source>
</evidence>
<dbReference type="GO" id="GO:0004519">
    <property type="term" value="F:endonuclease activity"/>
    <property type="evidence" value="ECO:0007669"/>
    <property type="project" value="UniProtKB-KW"/>
</dbReference>
<dbReference type="EMBL" id="WFKJ01000001">
    <property type="protein sequence ID" value="KAB7892998.1"/>
    <property type="molecule type" value="Genomic_DNA"/>
</dbReference>
<dbReference type="AlphaFoldDB" id="A0A6L4WP73"/>
<evidence type="ECO:0000313" key="5">
    <source>
        <dbReference type="Proteomes" id="UP000461010"/>
    </source>
</evidence>
<protein>
    <submittedName>
        <fullName evidence="3">Endonuclease</fullName>
    </submittedName>
</protein>
<keyword evidence="3" id="KW-0255">Endonuclease</keyword>
<name>A0A6L4WP73_9BACT</name>
<keyword evidence="3" id="KW-0378">Hydrolase</keyword>
<sequence>MFKIVLLCLFALNIYAKDFVIASYNAENLFDLKKQNSEYKEFIPNTSSKWNQNNFNIKINNAVKVIKDINADIIALQEIENRAVLQLLLKKLPSYKYSSFAKYSRSSVGVGFLSKIKIKSNRQIDVKFTNKIFRPILETTFEIENKEFKIFNNHWPSKRVAESYRVKFAKKLQDRLSKLPRDYDYILLGDFNSNYDENRSFKYNKKLNNTSGITGINQVLNTTVENKYITYDDVLKQKRKVHFNLWLDLPSNDRFSNKYRTQSNTPDNIILSPALLDTKNISYIHKSFKVFKPNYLYRNNKVLRWQMKGNRYNKVHVGAGYSDHLPIYASFSTSKEKTNPIKEIKKNSKKELNKISDLYNKMKLIEPAIIKDAVVIYKTKTGAIIKQKNNRAIYIYKHAQELKLGYSYTLQINEIVDYNGLKEVDSFSVLEENGRFKNYKSLFINAKKNDIFNPNNQNEIAFNLRGVIKKRKLYIDDSNTILKGKSIKIFAKNKQDLPKQNETITFKNAHIGVYRGVPQVLIHSSSDYQVGN</sequence>
<dbReference type="Pfam" id="PF19580">
    <property type="entry name" value="Exo_endo_phos_3"/>
    <property type="match status" value="2"/>
</dbReference>
<dbReference type="EMBL" id="WFKK01000058">
    <property type="protein sequence ID" value="KAB7885361.1"/>
    <property type="molecule type" value="Genomic_DNA"/>
</dbReference>
<evidence type="ECO:0000313" key="4">
    <source>
        <dbReference type="EMBL" id="KAB7892998.1"/>
    </source>
</evidence>
<dbReference type="InterPro" id="IPR036691">
    <property type="entry name" value="Endo/exonu/phosph_ase_sf"/>
</dbReference>
<feature type="chain" id="PRO_5027070065" evidence="1">
    <location>
        <begin position="17"/>
        <end position="532"/>
    </location>
</feature>
<organism evidence="3 6">
    <name type="scientific">Poseidonibacter ostreae</name>
    <dbReference type="NCBI Taxonomy" id="2654171"/>
    <lineage>
        <taxon>Bacteria</taxon>
        <taxon>Pseudomonadati</taxon>
        <taxon>Campylobacterota</taxon>
        <taxon>Epsilonproteobacteria</taxon>
        <taxon>Campylobacterales</taxon>
        <taxon>Arcobacteraceae</taxon>
        <taxon>Poseidonibacter</taxon>
    </lineage>
</organism>
<feature type="domain" description="Endonuclease/exonuclease/phosphatase" evidence="2">
    <location>
        <begin position="236"/>
        <end position="330"/>
    </location>
</feature>
<dbReference type="Proteomes" id="UP000461010">
    <property type="component" value="Unassembled WGS sequence"/>
</dbReference>
<dbReference type="Gene3D" id="3.60.10.10">
    <property type="entry name" value="Endonuclease/exonuclease/phosphatase"/>
    <property type="match status" value="1"/>
</dbReference>
<dbReference type="RefSeq" id="WP_152187389.1">
    <property type="nucleotide sequence ID" value="NZ_WFKI01000017.1"/>
</dbReference>
<comment type="caution">
    <text evidence="3">The sequence shown here is derived from an EMBL/GenBank/DDBJ whole genome shotgun (WGS) entry which is preliminary data.</text>
</comment>
<keyword evidence="3" id="KW-0540">Nuclease</keyword>
<reference evidence="5 6" key="1">
    <citation type="submission" date="2019-10" db="EMBL/GenBank/DDBJ databases">
        <title>Poseidonibacter ostreae sp. nov., isolated from the gut of the Ostrea denselamellosa.</title>
        <authorList>
            <person name="Choi A."/>
        </authorList>
    </citation>
    <scope>NUCLEOTIDE SEQUENCE [LARGE SCALE GENOMIC DNA]</scope>
    <source>
        <strain evidence="3 6">SJOD-M-33</strain>
        <strain evidence="4 5">SJOD-M-5</strain>
    </source>
</reference>
<accession>A0A6L4WP73</accession>
<feature type="domain" description="Endonuclease/exonuclease/phosphatase" evidence="2">
    <location>
        <begin position="21"/>
        <end position="201"/>
    </location>
</feature>
<keyword evidence="5" id="KW-1185">Reference proteome</keyword>
<gene>
    <name evidence="4" type="ORF">GBG18_00575</name>
    <name evidence="3" type="ORF">GBG19_14175</name>
</gene>
<evidence type="ECO:0000313" key="3">
    <source>
        <dbReference type="EMBL" id="KAB7885361.1"/>
    </source>
</evidence>
<evidence type="ECO:0000256" key="1">
    <source>
        <dbReference type="SAM" id="SignalP"/>
    </source>
</evidence>
<dbReference type="Proteomes" id="UP000472839">
    <property type="component" value="Unassembled WGS sequence"/>
</dbReference>
<dbReference type="SUPFAM" id="SSF56219">
    <property type="entry name" value="DNase I-like"/>
    <property type="match status" value="1"/>
</dbReference>
<dbReference type="InterPro" id="IPR005135">
    <property type="entry name" value="Endo/exonuclease/phosphatase"/>
</dbReference>
<keyword evidence="1" id="KW-0732">Signal</keyword>
<proteinExistence type="predicted"/>
<dbReference type="PANTHER" id="PTHR42834">
    <property type="entry name" value="ENDONUCLEASE/EXONUCLEASE/PHOSPHATASE FAMILY PROTEIN (AFU_ORTHOLOGUE AFUA_3G09210)"/>
    <property type="match status" value="1"/>
</dbReference>
<evidence type="ECO:0000259" key="2">
    <source>
        <dbReference type="Pfam" id="PF19580"/>
    </source>
</evidence>